<evidence type="ECO:0000256" key="8">
    <source>
        <dbReference type="SAM" id="Phobius"/>
    </source>
</evidence>
<evidence type="ECO:0000313" key="9">
    <source>
        <dbReference type="EMBL" id="AKC61028.1"/>
    </source>
</evidence>
<dbReference type="KEGG" id="cld:CLSPO_c02980"/>
<organism evidence="10 12">
    <name type="scientific">Clostridium sporogenes</name>
    <dbReference type="NCBI Taxonomy" id="1509"/>
    <lineage>
        <taxon>Bacteria</taxon>
        <taxon>Bacillati</taxon>
        <taxon>Bacillota</taxon>
        <taxon>Clostridia</taxon>
        <taxon>Eubacteriales</taxon>
        <taxon>Clostridiaceae</taxon>
        <taxon>Clostridium</taxon>
    </lineage>
</organism>
<keyword evidence="6 8" id="KW-1133">Transmembrane helix</keyword>
<feature type="transmembrane region" description="Helical" evidence="8">
    <location>
        <begin position="146"/>
        <end position="165"/>
    </location>
</feature>
<feature type="transmembrane region" description="Helical" evidence="8">
    <location>
        <begin position="332"/>
        <end position="354"/>
    </location>
</feature>
<keyword evidence="4" id="KW-0309">Germination</keyword>
<protein>
    <submittedName>
        <fullName evidence="9">Spore germination protein</fullName>
    </submittedName>
</protein>
<evidence type="ECO:0000256" key="4">
    <source>
        <dbReference type="ARBA" id="ARBA00022544"/>
    </source>
</evidence>
<evidence type="ECO:0000256" key="7">
    <source>
        <dbReference type="ARBA" id="ARBA00023136"/>
    </source>
</evidence>
<feature type="transmembrane region" description="Helical" evidence="8">
    <location>
        <begin position="43"/>
        <end position="64"/>
    </location>
</feature>
<dbReference type="GO" id="GO:0009847">
    <property type="term" value="P:spore germination"/>
    <property type="evidence" value="ECO:0007669"/>
    <property type="project" value="InterPro"/>
</dbReference>
<dbReference type="PANTHER" id="PTHR34975">
    <property type="entry name" value="SPORE GERMINATION PROTEIN A2"/>
    <property type="match status" value="1"/>
</dbReference>
<proteinExistence type="inferred from homology"/>
<feature type="transmembrane region" description="Helical" evidence="8">
    <location>
        <begin position="14"/>
        <end position="31"/>
    </location>
</feature>
<sequence length="363" mass="41477">MSRDDKNLLTSKEITFLLVGLMTGMGILSLPNDVVKLAKQDGWISAIIGSIYPIYIIFLSDFIIKRFPNENLLSLSRKILGNFFGNILNILFGLQFMIYATSVAAGFNNILRTYIVSFLSPFKIYIVVFLLAAYTSSKNLKTLGKINNAVFYITILILAFSLQAIKVGSILNIKPIFGSGFPNIIKASKNTAFEYATVESLLLIHPFVKEKNKIKKSALKAVGISAVMYSWAVFITTFYLSADIIPKNIWSFLAVADSVKVPIINNFKYIFMFLWMQVIYKTISNEYYLLTFIFNDITKFDRKKMCILLYPVFIYLSLMYKNETLRRKFLNFIIPKVTIFNIVFVSIVALLIFLKKDETNENN</sequence>
<dbReference type="Gene3D" id="1.20.1740.10">
    <property type="entry name" value="Amino acid/polyamine transporter I"/>
    <property type="match status" value="1"/>
</dbReference>
<dbReference type="PANTHER" id="PTHR34975:SF2">
    <property type="entry name" value="SPORE GERMINATION PROTEIN A2"/>
    <property type="match status" value="1"/>
</dbReference>
<evidence type="ECO:0000313" key="11">
    <source>
        <dbReference type="Proteomes" id="UP000033052"/>
    </source>
</evidence>
<dbReference type="EMBL" id="SXCS01000007">
    <property type="protein sequence ID" value="NFR62393.1"/>
    <property type="molecule type" value="Genomic_DNA"/>
</dbReference>
<dbReference type="Proteomes" id="UP000486601">
    <property type="component" value="Unassembled WGS sequence"/>
</dbReference>
<evidence type="ECO:0000256" key="5">
    <source>
        <dbReference type="ARBA" id="ARBA00022692"/>
    </source>
</evidence>
<dbReference type="Proteomes" id="UP000033052">
    <property type="component" value="Chromosome"/>
</dbReference>
<dbReference type="Pfam" id="PF03845">
    <property type="entry name" value="Spore_permease"/>
    <property type="match status" value="1"/>
</dbReference>
<accession>A0A7X5PAU6</accession>
<gene>
    <name evidence="9" type="ORF">CLSPO_c02980</name>
    <name evidence="10" type="ORF">FDF70_13080</name>
</gene>
<keyword evidence="3" id="KW-0813">Transport</keyword>
<dbReference type="GeneID" id="92937062"/>
<keyword evidence="7 8" id="KW-0472">Membrane</keyword>
<reference evidence="9" key="1">
    <citation type="submission" date="2014-08" db="EMBL/GenBank/DDBJ databases">
        <authorList>
            <person name="Kubiak A."/>
            <person name="Poehlein A."/>
            <person name="Daniel R."/>
            <person name="Minton N.P."/>
        </authorList>
    </citation>
    <scope>NUCLEOTIDE SEQUENCE</scope>
    <source>
        <strain evidence="9">NCIMB 10696</strain>
    </source>
</reference>
<reference evidence="9 11" key="2">
    <citation type="journal article" date="2015" name="PLoS ONE">
        <title>A universal mariner transposon system for forward genetic studies in the genus clostridium.</title>
        <authorList>
            <person name="Zhang Y."/>
            <person name="Grosse-Honebrink A."/>
            <person name="Minton N.P."/>
        </authorList>
    </citation>
    <scope>NUCLEOTIDE SEQUENCE [LARGE SCALE GENOMIC DNA]</scope>
    <source>
        <strain evidence="9 11">NCIMB 10696</strain>
    </source>
</reference>
<feature type="transmembrane region" description="Helical" evidence="8">
    <location>
        <begin position="114"/>
        <end position="134"/>
    </location>
</feature>
<feature type="transmembrane region" description="Helical" evidence="8">
    <location>
        <begin position="262"/>
        <end position="283"/>
    </location>
</feature>
<comment type="similarity">
    <text evidence="2">Belongs to the amino acid-polyamine-organocation (APC) superfamily. Spore germination protein (SGP) (TC 2.A.3.9) family.</text>
</comment>
<evidence type="ECO:0000256" key="2">
    <source>
        <dbReference type="ARBA" id="ARBA00007998"/>
    </source>
</evidence>
<feature type="transmembrane region" description="Helical" evidence="8">
    <location>
        <begin position="221"/>
        <end position="242"/>
    </location>
</feature>
<feature type="transmembrane region" description="Helical" evidence="8">
    <location>
        <begin position="84"/>
        <end position="107"/>
    </location>
</feature>
<comment type="subcellular location">
    <subcellularLocation>
        <location evidence="1">Membrane</location>
        <topology evidence="1">Multi-pass membrane protein</topology>
    </subcellularLocation>
</comment>
<keyword evidence="5 8" id="KW-0812">Transmembrane</keyword>
<dbReference type="InterPro" id="IPR004761">
    <property type="entry name" value="Spore_GerAB"/>
</dbReference>
<evidence type="ECO:0000256" key="1">
    <source>
        <dbReference type="ARBA" id="ARBA00004141"/>
    </source>
</evidence>
<dbReference type="EMBL" id="CP009225">
    <property type="protein sequence ID" value="AKC61028.1"/>
    <property type="molecule type" value="Genomic_DNA"/>
</dbReference>
<name>A0A7X5PAU6_CLOSG</name>
<feature type="transmembrane region" description="Helical" evidence="8">
    <location>
        <begin position="304"/>
        <end position="320"/>
    </location>
</feature>
<evidence type="ECO:0000313" key="10">
    <source>
        <dbReference type="EMBL" id="NFR62393.1"/>
    </source>
</evidence>
<dbReference type="AlphaFoldDB" id="A0A7X5PAU6"/>
<dbReference type="RefSeq" id="WP_003493449.1">
    <property type="nucleotide sequence ID" value="NZ_CP009225.1"/>
</dbReference>
<evidence type="ECO:0000313" key="12">
    <source>
        <dbReference type="Proteomes" id="UP000486601"/>
    </source>
</evidence>
<dbReference type="GO" id="GO:0016020">
    <property type="term" value="C:membrane"/>
    <property type="evidence" value="ECO:0007669"/>
    <property type="project" value="UniProtKB-SubCell"/>
</dbReference>
<dbReference type="NCBIfam" id="TIGR00912">
    <property type="entry name" value="2A0309"/>
    <property type="match status" value="1"/>
</dbReference>
<evidence type="ECO:0000256" key="6">
    <source>
        <dbReference type="ARBA" id="ARBA00022989"/>
    </source>
</evidence>
<reference evidence="10 12" key="3">
    <citation type="submission" date="2019-04" db="EMBL/GenBank/DDBJ databases">
        <title>Genome sequencing of Clostridium botulinum Groups I-IV and Clostridium butyricum.</title>
        <authorList>
            <person name="Brunt J."/>
            <person name="Van Vliet A.H.M."/>
            <person name="Stringer S.C."/>
            <person name="Carter A.T."/>
            <person name="Peck M.W."/>
        </authorList>
    </citation>
    <scope>NUCLEOTIDE SEQUENCE [LARGE SCALE GENOMIC DNA]</scope>
    <source>
        <strain evidence="10 12">IFR 18/108</strain>
    </source>
</reference>
<evidence type="ECO:0000256" key="3">
    <source>
        <dbReference type="ARBA" id="ARBA00022448"/>
    </source>
</evidence>